<comment type="similarity">
    <text evidence="2">Belongs to the MgtC/SapB family.</text>
</comment>
<dbReference type="InterPro" id="IPR045865">
    <property type="entry name" value="ACT-like_dom_sf"/>
</dbReference>
<dbReference type="PRINTS" id="PR01837">
    <property type="entry name" value="MGTCSAPBPROT"/>
</dbReference>
<dbReference type="Proteomes" id="UP000197032">
    <property type="component" value="Unassembled WGS sequence"/>
</dbReference>
<evidence type="ECO:0000256" key="3">
    <source>
        <dbReference type="ARBA" id="ARBA00022475"/>
    </source>
</evidence>
<dbReference type="InterPro" id="IPR002912">
    <property type="entry name" value="ACT_dom"/>
</dbReference>
<evidence type="ECO:0000256" key="2">
    <source>
        <dbReference type="ARBA" id="ARBA00009298"/>
    </source>
</evidence>
<dbReference type="PANTHER" id="PTHR33778">
    <property type="entry name" value="PROTEIN MGTC"/>
    <property type="match status" value="1"/>
</dbReference>
<keyword evidence="10" id="KW-1185">Reference proteome</keyword>
<dbReference type="GO" id="GO:0005886">
    <property type="term" value="C:plasma membrane"/>
    <property type="evidence" value="ECO:0007669"/>
    <property type="project" value="UniProtKB-SubCell"/>
</dbReference>
<feature type="transmembrane region" description="Helical" evidence="7">
    <location>
        <begin position="113"/>
        <end position="131"/>
    </location>
</feature>
<dbReference type="Pfam" id="PF02308">
    <property type="entry name" value="MgtC"/>
    <property type="match status" value="1"/>
</dbReference>
<feature type="transmembrane region" description="Helical" evidence="7">
    <location>
        <begin position="7"/>
        <end position="24"/>
    </location>
</feature>
<name>A0A1Z5HXQ0_9FIRM</name>
<dbReference type="Gene3D" id="3.30.70.260">
    <property type="match status" value="1"/>
</dbReference>
<protein>
    <submittedName>
        <fullName evidence="9">MgtC/SapB transporter</fullName>
    </submittedName>
</protein>
<proteinExistence type="inferred from homology"/>
<evidence type="ECO:0000313" key="9">
    <source>
        <dbReference type="EMBL" id="GAW94309.1"/>
    </source>
</evidence>
<dbReference type="RefSeq" id="WP_088555279.1">
    <property type="nucleotide sequence ID" value="NZ_BDGJ01000215.1"/>
</dbReference>
<dbReference type="SUPFAM" id="SSF55021">
    <property type="entry name" value="ACT-like"/>
    <property type="match status" value="1"/>
</dbReference>
<evidence type="ECO:0000313" key="10">
    <source>
        <dbReference type="Proteomes" id="UP000197032"/>
    </source>
</evidence>
<keyword evidence="5 7" id="KW-1133">Transmembrane helix</keyword>
<keyword evidence="6 7" id="KW-0472">Membrane</keyword>
<evidence type="ECO:0000259" key="8">
    <source>
        <dbReference type="PROSITE" id="PS51671"/>
    </source>
</evidence>
<evidence type="ECO:0000256" key="4">
    <source>
        <dbReference type="ARBA" id="ARBA00022692"/>
    </source>
</evidence>
<evidence type="ECO:0000256" key="7">
    <source>
        <dbReference type="SAM" id="Phobius"/>
    </source>
</evidence>
<accession>A0A1Z5HXQ0</accession>
<organism evidence="9 10">
    <name type="scientific">Calderihabitans maritimus</name>
    <dbReference type="NCBI Taxonomy" id="1246530"/>
    <lineage>
        <taxon>Bacteria</taxon>
        <taxon>Bacillati</taxon>
        <taxon>Bacillota</taxon>
        <taxon>Clostridia</taxon>
        <taxon>Neomoorellales</taxon>
        <taxon>Calderihabitantaceae</taxon>
        <taxon>Calderihabitans</taxon>
    </lineage>
</organism>
<reference evidence="10" key="1">
    <citation type="journal article" date="2017" name="Appl. Environ. Microbiol.">
        <title>Genomic Analysis of Calderihabitans maritimus KKC1, a Thermophilic, Hydrogenogenic, Carboxydotrophic Bacterium Isolated from Marine Sediment.</title>
        <authorList>
            <person name="Omae K."/>
            <person name="Yoneda Y."/>
            <person name="Fukuyama Y."/>
            <person name="Yoshida T."/>
            <person name="Sako Y."/>
        </authorList>
    </citation>
    <scope>NUCLEOTIDE SEQUENCE [LARGE SCALE GENOMIC DNA]</scope>
    <source>
        <strain evidence="10">KKC1</strain>
    </source>
</reference>
<feature type="transmembrane region" description="Helical" evidence="7">
    <location>
        <begin position="66"/>
        <end position="82"/>
    </location>
</feature>
<dbReference type="PROSITE" id="PS51671">
    <property type="entry name" value="ACT"/>
    <property type="match status" value="1"/>
</dbReference>
<evidence type="ECO:0000256" key="6">
    <source>
        <dbReference type="ARBA" id="ARBA00023136"/>
    </source>
</evidence>
<dbReference type="CDD" id="cd02116">
    <property type="entry name" value="ACT"/>
    <property type="match status" value="1"/>
</dbReference>
<comment type="subcellular location">
    <subcellularLocation>
        <location evidence="1">Cell membrane</location>
        <topology evidence="1">Multi-pass membrane protein</topology>
    </subcellularLocation>
</comment>
<comment type="caution">
    <text evidence="9">The sequence shown here is derived from an EMBL/GenBank/DDBJ whole genome shotgun (WGS) entry which is preliminary data.</text>
</comment>
<dbReference type="AlphaFoldDB" id="A0A1Z5HXQ0"/>
<dbReference type="InterPro" id="IPR003416">
    <property type="entry name" value="MgtC/SapB/SrpB/YhiD_fam"/>
</dbReference>
<sequence>MSQEFEVIFRLILAGILGGFIGLERESLRKSAGFRTHILVCVGAALVMLVSIHVASGNPNADPARIAAQVVSGIGFLGAGTIMREGATVRGLTTAASLWVVACIGLAVGAGMYFASTIGTGLVFLALLYLGKLERRLTERRHYHVLYLTVDDEPGQMGRIGWALGELGVNIHNIDMRSLSDNKARLELYLTIPVELRTEKVITTLMQLEGVHQIELEE</sequence>
<evidence type="ECO:0000256" key="5">
    <source>
        <dbReference type="ARBA" id="ARBA00022989"/>
    </source>
</evidence>
<dbReference type="OrthoDB" id="9811198at2"/>
<keyword evidence="4 7" id="KW-0812">Transmembrane</keyword>
<gene>
    <name evidence="9" type="ORF">KKC1_34180</name>
</gene>
<dbReference type="EMBL" id="BDGJ01000215">
    <property type="protein sequence ID" value="GAW94309.1"/>
    <property type="molecule type" value="Genomic_DNA"/>
</dbReference>
<dbReference type="InterPro" id="IPR049177">
    <property type="entry name" value="MgtC_SapB_SrpB_YhiD_N"/>
</dbReference>
<feature type="transmembrane region" description="Helical" evidence="7">
    <location>
        <begin position="36"/>
        <end position="54"/>
    </location>
</feature>
<keyword evidence="3" id="KW-1003">Cell membrane</keyword>
<dbReference type="PANTHER" id="PTHR33778:SF1">
    <property type="entry name" value="MAGNESIUM TRANSPORTER YHID-RELATED"/>
    <property type="match status" value="1"/>
</dbReference>
<evidence type="ECO:0000256" key="1">
    <source>
        <dbReference type="ARBA" id="ARBA00004651"/>
    </source>
</evidence>
<feature type="domain" description="ACT" evidence="8">
    <location>
        <begin position="145"/>
        <end position="218"/>
    </location>
</feature>